<dbReference type="Gene3D" id="1.25.10.10">
    <property type="entry name" value="Leucine-rich Repeat Variant"/>
    <property type="match status" value="1"/>
</dbReference>
<gene>
    <name evidence="2" type="ORF">BLNAU_3801</name>
</gene>
<accession>A0ABQ9YCC8</accession>
<keyword evidence="3" id="KW-1185">Reference proteome</keyword>
<dbReference type="Proteomes" id="UP001281761">
    <property type="component" value="Unassembled WGS sequence"/>
</dbReference>
<dbReference type="InterPro" id="IPR011989">
    <property type="entry name" value="ARM-like"/>
</dbReference>
<dbReference type="EMBL" id="JARBJD010000017">
    <property type="protein sequence ID" value="KAK2961355.1"/>
    <property type="molecule type" value="Genomic_DNA"/>
</dbReference>
<dbReference type="SUPFAM" id="SSF48371">
    <property type="entry name" value="ARM repeat"/>
    <property type="match status" value="1"/>
</dbReference>
<evidence type="ECO:0000313" key="3">
    <source>
        <dbReference type="Proteomes" id="UP001281761"/>
    </source>
</evidence>
<evidence type="ECO:0000313" key="2">
    <source>
        <dbReference type="EMBL" id="KAK2961355.1"/>
    </source>
</evidence>
<protein>
    <recommendedName>
        <fullName evidence="1">Importin N-terminal domain-containing protein</fullName>
    </recommendedName>
</protein>
<dbReference type="InterPro" id="IPR016024">
    <property type="entry name" value="ARM-type_fold"/>
</dbReference>
<organism evidence="2 3">
    <name type="scientific">Blattamonas nauphoetae</name>
    <dbReference type="NCBI Taxonomy" id="2049346"/>
    <lineage>
        <taxon>Eukaryota</taxon>
        <taxon>Metamonada</taxon>
        <taxon>Preaxostyla</taxon>
        <taxon>Oxymonadida</taxon>
        <taxon>Blattamonas</taxon>
    </lineage>
</organism>
<reference evidence="2 3" key="1">
    <citation type="journal article" date="2022" name="bioRxiv">
        <title>Genomics of Preaxostyla Flagellates Illuminates Evolutionary Transitions and the Path Towards Mitochondrial Loss.</title>
        <authorList>
            <person name="Novak L.V.F."/>
            <person name="Treitli S.C."/>
            <person name="Pyrih J."/>
            <person name="Halakuc P."/>
            <person name="Pipaliya S.V."/>
            <person name="Vacek V."/>
            <person name="Brzon O."/>
            <person name="Soukal P."/>
            <person name="Eme L."/>
            <person name="Dacks J.B."/>
            <person name="Karnkowska A."/>
            <person name="Elias M."/>
            <person name="Hampl V."/>
        </authorList>
    </citation>
    <scope>NUCLEOTIDE SEQUENCE [LARGE SCALE GENOMIC DNA]</scope>
    <source>
        <strain evidence="2">NAU3</strain>
        <tissue evidence="2">Gut</tissue>
    </source>
</reference>
<evidence type="ECO:0000259" key="1">
    <source>
        <dbReference type="PROSITE" id="PS50166"/>
    </source>
</evidence>
<sequence length="1331" mass="149071">MENLLGIIQAAGSGDQQTMAQANEALDSLSNNETTYPYLLNNLLDIFCNDTLPVDTRKMAGIQFKNQISSTHSIQTTATLQRKYLFLSKEQRSILCQKAQNALISSSPDISSVAAQVVTEIAHIEVPNKVWESFCPDISSIIQNGNETQKIAGLIVIGYFCEDATADEDDDNQKEAAPLPSAQASEKAEITLLRQQLEESRVKKMLVVKRDSTLFLSAILGCLDPFTPVVSNEFNYFNSSVPFTQLPTAPLNPKIVVEALKALYHAAPLLSKHLSQHSDRNLLFSIVLSYCCAFGATLPIEDPIYTHISQFLASQDPVIQGTIQQKALSCLKMLCRLYYNPIAEFIPLVYSITSQIITNTIRFQRECLLSNRDTVGDEVYELRDTSAKFSLEFWDTLCQHEIDTLYEHFSDEDDTAIEDSGTHLPPPEGSGAVTSLYYSDICAMDLFKVLLEVMSLRALEYGMKHVKHLQDGGSVRDFDEFFDYEGDDKYMMSFTLAKHLSKKLKMTSSRRKRQADTELMLNFVAANEKAQTEVMEFPAPPIVGTLAPASLMLEPIRETAINTGMEMLNNGQYGMDQCVSIDAFLSLFAAVSSGEMSERKTAYKDREIRMKSFNVTDSTLLERQRFHLDFQETKREQAEITISKDPVLSIINFIKACIDRQSLVLMPRVLAHTISHTFARVVGFGYPYLAGTNEGHALILQVVHGLLFDPSPRIMYQGASAIYRMNGILQEIDTELPLPDHLHIFPLQNTYVDIVEPLLTDLFTCAERDDDTELDISDQCLRSASNLVQNNPNCSAVVAQLFRSLLTDWVRPLPREQLGITQQFANAKIEQALSGLSILLCHFYNRQNTRVPSLMLQEPPIISYISSRNSTRNSQGVFINICYSVMSVREELMIIAEFLGTLVTLSNAISSVRTLGMDPETPTSEAEERIQQWSKAVANDGNFESLRETVFASLSHCINTLAIEYKRTWRKWKQEMEQGASLTAAPALGEELTAGLRMLPAIVTSFFNPLVFPALAQPSNIDVFTSAAETVKQLAPILHILCDQTENETFDLISFLGQIQSLIVSSTYSSFALSPPASRTEAFAVAQSYLEIIYAYTQTRFKVNTSLKIDTTTRGELLAYQFAFSLAVQLVMFCLPKNISPKSARSHPDEPVLDYDSELLDKLRLKVTEFLVQTVPFFAQQHSLRIVDLFSNGCHLAPDFPRFIQGSPLAGTEHMAQVSGSDMSVLEGYVIVVGSFLKEVVGDSDNEEDTDKQLAVLLASMLDVSYPQLEHPDCEPYEPTMFGFLLQKMQESSEELTKDFIDFVKSAKADDMIEEEEIALIRRVKKLFQED</sequence>
<dbReference type="PROSITE" id="PS50166">
    <property type="entry name" value="IMPORTIN_B_NT"/>
    <property type="match status" value="1"/>
</dbReference>
<name>A0ABQ9YCC8_9EUKA</name>
<proteinExistence type="predicted"/>
<feature type="domain" description="Importin N-terminal" evidence="1">
    <location>
        <begin position="22"/>
        <end position="105"/>
    </location>
</feature>
<dbReference type="InterPro" id="IPR001494">
    <property type="entry name" value="Importin-beta_N"/>
</dbReference>
<comment type="caution">
    <text evidence="2">The sequence shown here is derived from an EMBL/GenBank/DDBJ whole genome shotgun (WGS) entry which is preliminary data.</text>
</comment>